<feature type="compositionally biased region" description="Low complexity" evidence="1">
    <location>
        <begin position="361"/>
        <end position="373"/>
    </location>
</feature>
<proteinExistence type="predicted"/>
<feature type="compositionally biased region" description="Polar residues" evidence="1">
    <location>
        <begin position="204"/>
        <end position="213"/>
    </location>
</feature>
<dbReference type="OrthoDB" id="5185161at2"/>
<accession>A0A1C5J101</accession>
<feature type="region of interest" description="Disordered" evidence="1">
    <location>
        <begin position="317"/>
        <end position="422"/>
    </location>
</feature>
<feature type="compositionally biased region" description="Gly residues" evidence="1">
    <location>
        <begin position="374"/>
        <end position="386"/>
    </location>
</feature>
<evidence type="ECO:0000313" key="3">
    <source>
        <dbReference type="Proteomes" id="UP000198215"/>
    </source>
</evidence>
<protein>
    <submittedName>
        <fullName evidence="2">Proteins of 100 residues with WXG</fullName>
    </submittedName>
</protein>
<gene>
    <name evidence="2" type="ORF">GA0070614_3781</name>
</gene>
<organism evidence="2 3">
    <name type="scientific">Micromonospora coxensis</name>
    <dbReference type="NCBI Taxonomy" id="356852"/>
    <lineage>
        <taxon>Bacteria</taxon>
        <taxon>Bacillati</taxon>
        <taxon>Actinomycetota</taxon>
        <taxon>Actinomycetes</taxon>
        <taxon>Micromonosporales</taxon>
        <taxon>Micromonosporaceae</taxon>
        <taxon>Micromonospora</taxon>
    </lineage>
</organism>
<dbReference type="EMBL" id="LT607753">
    <property type="protein sequence ID" value="SCG64287.1"/>
    <property type="molecule type" value="Genomic_DNA"/>
</dbReference>
<dbReference type="Gene3D" id="1.20.1260.20">
    <property type="entry name" value="PPE superfamily"/>
    <property type="match status" value="1"/>
</dbReference>
<dbReference type="Proteomes" id="UP000198215">
    <property type="component" value="Chromosome I"/>
</dbReference>
<name>A0A1C5J101_9ACTN</name>
<evidence type="ECO:0000256" key="1">
    <source>
        <dbReference type="SAM" id="MobiDB-lite"/>
    </source>
</evidence>
<feature type="region of interest" description="Disordered" evidence="1">
    <location>
        <begin position="174"/>
        <end position="298"/>
    </location>
</feature>
<sequence>MSEYTQRYQHVSHRELYDAVRAGDPQQVEGLASEWSSLRDTLDGLARDLDTDLEKLAPAWTGDAAREFHDRLSLVVRYSTELAEGAADVRQALNLMAGQLRTAQQKAESPEATDDHDKAIDGATKGALLGVPGMIVGGIMGHQQDKAEQEKAHQRMVEVVADLAAGYEVARYGRIVDPPAPPTRLPGDTDRGGVPAQRGPAVGTPSSAPTTGSFGPGGNATATTTGGVSQGPGTGSGGTGTGGTGTVGTTTGGPGVIDGGTGTSLAGAGPVTGGVGGGSGLAGASPTTTGGPGTGSGPMLGAAGLMAGGVLGTGALASSGGRAPATTPSRPGAPTGMENRSAAGTGRLASGQLGAGGNSGRQGASAANRAATAGGAGRNGVIGGRGQHAEDDTDERMTWLTEDEMVWGDGGTTAPPVLGGDR</sequence>
<feature type="compositionally biased region" description="Gly residues" evidence="1">
    <location>
        <begin position="270"/>
        <end position="281"/>
    </location>
</feature>
<dbReference type="AlphaFoldDB" id="A0A1C5J101"/>
<dbReference type="InterPro" id="IPR038332">
    <property type="entry name" value="PPE_sf"/>
</dbReference>
<dbReference type="SUPFAM" id="SSF140453">
    <property type="entry name" value="EsxAB dimer-like"/>
    <property type="match status" value="1"/>
</dbReference>
<dbReference type="RefSeq" id="WP_088977180.1">
    <property type="nucleotide sequence ID" value="NZ_LT607753.1"/>
</dbReference>
<dbReference type="InterPro" id="IPR036689">
    <property type="entry name" value="ESAT-6-like_sf"/>
</dbReference>
<feature type="compositionally biased region" description="Gly residues" evidence="1">
    <location>
        <begin position="228"/>
        <end position="262"/>
    </location>
</feature>
<reference evidence="3" key="1">
    <citation type="submission" date="2016-06" db="EMBL/GenBank/DDBJ databases">
        <authorList>
            <person name="Varghese N."/>
            <person name="Submissions Spin"/>
        </authorList>
    </citation>
    <scope>NUCLEOTIDE SEQUENCE [LARGE SCALE GENOMIC DNA]</scope>
    <source>
        <strain evidence="3">DSM 45161</strain>
    </source>
</reference>
<evidence type="ECO:0000313" key="2">
    <source>
        <dbReference type="EMBL" id="SCG64287.1"/>
    </source>
</evidence>
<keyword evidence="3" id="KW-1185">Reference proteome</keyword>